<sequence length="398" mass="44260">MKSSRHEFDPNGDVELVLKSPNTQELIPLMAFWQLLRIERKCMSSGLESWLPPNQPKKTQPVAVAQRGAAASVLGPTPPVPGAATPSPTKKTATATALPEKLIEGTNVPPVEIRMQLSSRHLILASPFFRKMLGGPWQEGTSGSVKLREITASGWDEEALVIVLDAIHGHHRDVPKSLDLETLAKIAVIVDYYGCTEAMEPYVRPWILDEHKTLTQFCGPDCLLWLCVSWVFSQPRIFEAMSELIVKHTEGPIDVPNLPIGEILEEIEAKRIDLIDQILADLEIHCDKLHCEKAGCRWECSTMLLGSIMKGRHTLAKLQPPVTRPYHGTGHSLERVLSIVAGFREPMWSTFDEQLLRKTPHNCSVRTLLQPSIQKFQEGMRGLNLEDFGRTGVSDGGP</sequence>
<evidence type="ECO:0000313" key="1">
    <source>
        <dbReference type="EMBL" id="KAH7176960.1"/>
    </source>
</evidence>
<proteinExistence type="predicted"/>
<dbReference type="AlphaFoldDB" id="A0A9P9FUK9"/>
<protein>
    <recommendedName>
        <fullName evidence="3">BTB domain-containing protein</fullName>
    </recommendedName>
</protein>
<organism evidence="1 2">
    <name type="scientific">Dactylonectria macrodidyma</name>
    <dbReference type="NCBI Taxonomy" id="307937"/>
    <lineage>
        <taxon>Eukaryota</taxon>
        <taxon>Fungi</taxon>
        <taxon>Dikarya</taxon>
        <taxon>Ascomycota</taxon>
        <taxon>Pezizomycotina</taxon>
        <taxon>Sordariomycetes</taxon>
        <taxon>Hypocreomycetidae</taxon>
        <taxon>Hypocreales</taxon>
        <taxon>Nectriaceae</taxon>
        <taxon>Dactylonectria</taxon>
    </lineage>
</organism>
<dbReference type="Proteomes" id="UP000738349">
    <property type="component" value="Unassembled WGS sequence"/>
</dbReference>
<accession>A0A9P9FUK9</accession>
<keyword evidence="2" id="KW-1185">Reference proteome</keyword>
<dbReference type="EMBL" id="JAGMUV010000001">
    <property type="protein sequence ID" value="KAH7176960.1"/>
    <property type="molecule type" value="Genomic_DNA"/>
</dbReference>
<name>A0A9P9FUK9_9HYPO</name>
<dbReference type="InterPro" id="IPR011333">
    <property type="entry name" value="SKP1/BTB/POZ_sf"/>
</dbReference>
<gene>
    <name evidence="1" type="ORF">EDB81DRAFT_707713</name>
</gene>
<reference evidence="1" key="1">
    <citation type="journal article" date="2021" name="Nat. Commun.">
        <title>Genetic determinants of endophytism in the Arabidopsis root mycobiome.</title>
        <authorList>
            <person name="Mesny F."/>
            <person name="Miyauchi S."/>
            <person name="Thiergart T."/>
            <person name="Pickel B."/>
            <person name="Atanasova L."/>
            <person name="Karlsson M."/>
            <person name="Huettel B."/>
            <person name="Barry K.W."/>
            <person name="Haridas S."/>
            <person name="Chen C."/>
            <person name="Bauer D."/>
            <person name="Andreopoulos W."/>
            <person name="Pangilinan J."/>
            <person name="LaButti K."/>
            <person name="Riley R."/>
            <person name="Lipzen A."/>
            <person name="Clum A."/>
            <person name="Drula E."/>
            <person name="Henrissat B."/>
            <person name="Kohler A."/>
            <person name="Grigoriev I.V."/>
            <person name="Martin F.M."/>
            <person name="Hacquard S."/>
        </authorList>
    </citation>
    <scope>NUCLEOTIDE SEQUENCE</scope>
    <source>
        <strain evidence="1">MPI-CAGE-AT-0147</strain>
    </source>
</reference>
<dbReference type="OrthoDB" id="5326346at2759"/>
<dbReference type="Gene3D" id="3.30.710.10">
    <property type="entry name" value="Potassium Channel Kv1.1, Chain A"/>
    <property type="match status" value="1"/>
</dbReference>
<evidence type="ECO:0000313" key="2">
    <source>
        <dbReference type="Proteomes" id="UP000738349"/>
    </source>
</evidence>
<dbReference type="CDD" id="cd18186">
    <property type="entry name" value="BTB_POZ_ZBTB_KLHL-like"/>
    <property type="match status" value="1"/>
</dbReference>
<comment type="caution">
    <text evidence="1">The sequence shown here is derived from an EMBL/GenBank/DDBJ whole genome shotgun (WGS) entry which is preliminary data.</text>
</comment>
<evidence type="ECO:0008006" key="3">
    <source>
        <dbReference type="Google" id="ProtNLM"/>
    </source>
</evidence>